<evidence type="ECO:0000313" key="1">
    <source>
        <dbReference type="EMBL" id="SDE64601.1"/>
    </source>
</evidence>
<organism evidence="1 2">
    <name type="scientific">Mucilaginibacter pineti</name>
    <dbReference type="NCBI Taxonomy" id="1391627"/>
    <lineage>
        <taxon>Bacteria</taxon>
        <taxon>Pseudomonadati</taxon>
        <taxon>Bacteroidota</taxon>
        <taxon>Sphingobacteriia</taxon>
        <taxon>Sphingobacteriales</taxon>
        <taxon>Sphingobacteriaceae</taxon>
        <taxon>Mucilaginibacter</taxon>
    </lineage>
</organism>
<evidence type="ECO:0000313" key="2">
    <source>
        <dbReference type="Proteomes" id="UP000199072"/>
    </source>
</evidence>
<accession>A0A1G7ELT4</accession>
<dbReference type="EMBL" id="FNAI01000008">
    <property type="protein sequence ID" value="SDE64601.1"/>
    <property type="molecule type" value="Genomic_DNA"/>
</dbReference>
<dbReference type="Proteomes" id="UP000199072">
    <property type="component" value="Unassembled WGS sequence"/>
</dbReference>
<dbReference type="STRING" id="1391627.SAMN05216464_10881"/>
<dbReference type="InterPro" id="IPR025332">
    <property type="entry name" value="DUF4238"/>
</dbReference>
<sequence length="288" mass="33591">MAKHHYLPQFYLKAFTNAQGQFMIWTVRQSAFKKNGQYFSPASHFFLPDNNTINNDGVPEDYLEELYSGMESRYARILDKIKAVDQGFGLDQQDAVLLNYFAGELFWRVPSQRDVINATTDIHQLNQLGVAVIDKKTMRPLDPEKFADAVRADPSYFQRLRNVIPATTYWNLLDCKWTATVKTFPGTFPSICGDNPVILRHPENTEPFLDDMIFPLAPNKVLFRIRNMKEVFAPNIKFYIDMLQLMQAREYVCCVDKEYLLWLKEAYRQSFNTIDELRSFIFESLTSN</sequence>
<name>A0A1G7ELT4_9SPHI</name>
<dbReference type="Pfam" id="PF14022">
    <property type="entry name" value="DUF4238"/>
    <property type="match status" value="1"/>
</dbReference>
<evidence type="ECO:0008006" key="3">
    <source>
        <dbReference type="Google" id="ProtNLM"/>
    </source>
</evidence>
<gene>
    <name evidence="1" type="ORF">SAMN05216464_10881</name>
</gene>
<proteinExistence type="predicted"/>
<keyword evidence="2" id="KW-1185">Reference proteome</keyword>
<protein>
    <recommendedName>
        <fullName evidence="3">DUF4238 domain-containing protein</fullName>
    </recommendedName>
</protein>
<dbReference type="AlphaFoldDB" id="A0A1G7ELT4"/>
<dbReference type="RefSeq" id="WP_162842672.1">
    <property type="nucleotide sequence ID" value="NZ_FNAI01000008.1"/>
</dbReference>
<reference evidence="1 2" key="1">
    <citation type="submission" date="2016-10" db="EMBL/GenBank/DDBJ databases">
        <authorList>
            <person name="de Groot N.N."/>
        </authorList>
    </citation>
    <scope>NUCLEOTIDE SEQUENCE [LARGE SCALE GENOMIC DNA]</scope>
    <source>
        <strain evidence="1 2">47C3B</strain>
    </source>
</reference>